<evidence type="ECO:0008006" key="3">
    <source>
        <dbReference type="Google" id="ProtNLM"/>
    </source>
</evidence>
<comment type="caution">
    <text evidence="1">The sequence shown here is derived from an EMBL/GenBank/DDBJ whole genome shotgun (WGS) entry which is preliminary data.</text>
</comment>
<gene>
    <name evidence="1" type="ORF">GCM10009663_57060</name>
</gene>
<dbReference type="RefSeq" id="WP_344626575.1">
    <property type="nucleotide sequence ID" value="NZ_BAAALD010000071.1"/>
</dbReference>
<sequence>MTPASPTTVDPDQITTALIGFHRAVLRLQADAAASPQDDDGLTVLASATECLFWACAIEEAARDDQTYATGADSYGRSLLTGARWARNQATHRLAFVVTKPDDDSQPEAVWRPATELPTPDWESPKQRAAYDTHLAGQPVLRTFQHIASFFAHEQNRHGSFLNTAAKGLADLRNLDK</sequence>
<proteinExistence type="predicted"/>
<evidence type="ECO:0000313" key="2">
    <source>
        <dbReference type="Proteomes" id="UP001499987"/>
    </source>
</evidence>
<keyword evidence="2" id="KW-1185">Reference proteome</keyword>
<dbReference type="EMBL" id="BAAALD010000071">
    <property type="protein sequence ID" value="GAA1107775.1"/>
    <property type="molecule type" value="Genomic_DNA"/>
</dbReference>
<organism evidence="1 2">
    <name type="scientific">Kitasatospora arboriphila</name>
    <dbReference type="NCBI Taxonomy" id="258052"/>
    <lineage>
        <taxon>Bacteria</taxon>
        <taxon>Bacillati</taxon>
        <taxon>Actinomycetota</taxon>
        <taxon>Actinomycetes</taxon>
        <taxon>Kitasatosporales</taxon>
        <taxon>Streptomycetaceae</taxon>
        <taxon>Kitasatospora</taxon>
    </lineage>
</organism>
<evidence type="ECO:0000313" key="1">
    <source>
        <dbReference type="EMBL" id="GAA1107775.1"/>
    </source>
</evidence>
<name>A0ABP4EG10_9ACTN</name>
<accession>A0ABP4EG10</accession>
<protein>
    <recommendedName>
        <fullName evidence="3">AbiV family abortive infection protein</fullName>
    </recommendedName>
</protein>
<dbReference type="Proteomes" id="UP001499987">
    <property type="component" value="Unassembled WGS sequence"/>
</dbReference>
<reference evidence="2" key="1">
    <citation type="journal article" date="2019" name="Int. J. Syst. Evol. Microbiol.">
        <title>The Global Catalogue of Microorganisms (GCM) 10K type strain sequencing project: providing services to taxonomists for standard genome sequencing and annotation.</title>
        <authorList>
            <consortium name="The Broad Institute Genomics Platform"/>
            <consortium name="The Broad Institute Genome Sequencing Center for Infectious Disease"/>
            <person name="Wu L."/>
            <person name="Ma J."/>
        </authorList>
    </citation>
    <scope>NUCLEOTIDE SEQUENCE [LARGE SCALE GENOMIC DNA]</scope>
    <source>
        <strain evidence="2">JCM 13002</strain>
    </source>
</reference>